<protein>
    <submittedName>
        <fullName evidence="1">Uncharacterized protein</fullName>
    </submittedName>
</protein>
<gene>
    <name evidence="1" type="ORF">EYF80_020221</name>
</gene>
<proteinExistence type="predicted"/>
<reference evidence="1 2" key="1">
    <citation type="submission" date="2019-03" db="EMBL/GenBank/DDBJ databases">
        <title>First draft genome of Liparis tanakae, snailfish: a comprehensive survey of snailfish specific genes.</title>
        <authorList>
            <person name="Kim W."/>
            <person name="Song I."/>
            <person name="Jeong J.-H."/>
            <person name="Kim D."/>
            <person name="Kim S."/>
            <person name="Ryu S."/>
            <person name="Song J.Y."/>
            <person name="Lee S.K."/>
        </authorList>
    </citation>
    <scope>NUCLEOTIDE SEQUENCE [LARGE SCALE GENOMIC DNA]</scope>
    <source>
        <tissue evidence="1">Muscle</tissue>
    </source>
</reference>
<dbReference type="Proteomes" id="UP000314294">
    <property type="component" value="Unassembled WGS sequence"/>
</dbReference>
<dbReference type="EMBL" id="SRLO01000174">
    <property type="protein sequence ID" value="TNN69576.1"/>
    <property type="molecule type" value="Genomic_DNA"/>
</dbReference>
<evidence type="ECO:0000313" key="1">
    <source>
        <dbReference type="EMBL" id="TNN69576.1"/>
    </source>
</evidence>
<sequence length="66" mass="6949">MKYPLAVGAVSERVLTSVRSILFCRSATSRAMSSSPSGCSAPFFSSTCMSAPHSISPCVLAATQRY</sequence>
<organism evidence="1 2">
    <name type="scientific">Liparis tanakae</name>
    <name type="common">Tanaka's snailfish</name>
    <dbReference type="NCBI Taxonomy" id="230148"/>
    <lineage>
        <taxon>Eukaryota</taxon>
        <taxon>Metazoa</taxon>
        <taxon>Chordata</taxon>
        <taxon>Craniata</taxon>
        <taxon>Vertebrata</taxon>
        <taxon>Euteleostomi</taxon>
        <taxon>Actinopterygii</taxon>
        <taxon>Neopterygii</taxon>
        <taxon>Teleostei</taxon>
        <taxon>Neoteleostei</taxon>
        <taxon>Acanthomorphata</taxon>
        <taxon>Eupercaria</taxon>
        <taxon>Perciformes</taxon>
        <taxon>Cottioidei</taxon>
        <taxon>Cottales</taxon>
        <taxon>Liparidae</taxon>
        <taxon>Liparis</taxon>
    </lineage>
</organism>
<name>A0A4Z2HUP3_9TELE</name>
<evidence type="ECO:0000313" key="2">
    <source>
        <dbReference type="Proteomes" id="UP000314294"/>
    </source>
</evidence>
<comment type="caution">
    <text evidence="1">The sequence shown here is derived from an EMBL/GenBank/DDBJ whole genome shotgun (WGS) entry which is preliminary data.</text>
</comment>
<keyword evidence="2" id="KW-1185">Reference proteome</keyword>
<accession>A0A4Z2HUP3</accession>
<dbReference type="AlphaFoldDB" id="A0A4Z2HUP3"/>